<evidence type="ECO:0000256" key="5">
    <source>
        <dbReference type="ARBA" id="ARBA00023004"/>
    </source>
</evidence>
<feature type="region of interest" description="Disordered" evidence="10">
    <location>
        <begin position="1"/>
        <end position="24"/>
    </location>
</feature>
<comment type="cofactor">
    <cofactor evidence="9">
        <name>[2Fe-2S] cluster</name>
        <dbReference type="ChEBI" id="CHEBI:190135"/>
    </cofactor>
</comment>
<dbReference type="InterPro" id="IPR017941">
    <property type="entry name" value="Rieske_2Fe-2S"/>
</dbReference>
<dbReference type="PANTHER" id="PTHR10134">
    <property type="entry name" value="CYTOCHROME B-C1 COMPLEX SUBUNIT RIESKE, MITOCHONDRIAL"/>
    <property type="match status" value="1"/>
</dbReference>
<evidence type="ECO:0000256" key="4">
    <source>
        <dbReference type="ARBA" id="ARBA00022723"/>
    </source>
</evidence>
<dbReference type="SUPFAM" id="SSF50022">
    <property type="entry name" value="ISP domain"/>
    <property type="match status" value="1"/>
</dbReference>
<gene>
    <name evidence="12" type="ORF">GCM10023195_04760</name>
</gene>
<sequence>MSFDPSAAPADAEETETRVEPGATRRGMLLGVGLVGVAGTLAACGGSSDDSDGSAHGGGGATAPAGGGDGALGKAADIPVGGGKVFKDRKVVVTQPKQGEFAAFSAVCTHRGCTVGSVSGGTINCPCHGSKFKISDGSVANGPAATPLPRKSVKVENGEIKLA</sequence>
<feature type="compositionally biased region" description="Gly residues" evidence="10">
    <location>
        <begin position="55"/>
        <end position="71"/>
    </location>
</feature>
<accession>A0ABP8TDK9</accession>
<name>A0ABP8TDK9_9ACTN</name>
<keyword evidence="4" id="KW-0479">Metal-binding</keyword>
<evidence type="ECO:0000256" key="8">
    <source>
        <dbReference type="ARBA" id="ARBA00029586"/>
    </source>
</evidence>
<dbReference type="RefSeq" id="WP_345347348.1">
    <property type="nucleotide sequence ID" value="NZ_BAABHJ010000001.1"/>
</dbReference>
<organism evidence="12 13">
    <name type="scientific">Actinoallomurus liliacearum</name>
    <dbReference type="NCBI Taxonomy" id="1080073"/>
    <lineage>
        <taxon>Bacteria</taxon>
        <taxon>Bacillati</taxon>
        <taxon>Actinomycetota</taxon>
        <taxon>Actinomycetes</taxon>
        <taxon>Streptosporangiales</taxon>
        <taxon>Thermomonosporaceae</taxon>
        <taxon>Actinoallomurus</taxon>
    </lineage>
</organism>
<dbReference type="InterPro" id="IPR005805">
    <property type="entry name" value="Rieske_Fe-S_prot_C"/>
</dbReference>
<dbReference type="InterPro" id="IPR014349">
    <property type="entry name" value="Rieske_Fe-S_prot"/>
</dbReference>
<dbReference type="InterPro" id="IPR036922">
    <property type="entry name" value="Rieske_2Fe-2S_sf"/>
</dbReference>
<comment type="function">
    <text evidence="1">Iron-sulfur subunit of the cytochrome bc1 complex, an essential component of the respiratory electron transport chain required for ATP synthesis. The bc1 complex catalyzes the oxidation of menaquinol and the reduction of cytochrome c in the respiratory chain. The bc1 complex operates through a Q-cycle mechanism that couples electron transfer to generation of the proton gradient that drives ATP synthesis.</text>
</comment>
<keyword evidence="3" id="KW-0001">2Fe-2S</keyword>
<evidence type="ECO:0000259" key="11">
    <source>
        <dbReference type="PROSITE" id="PS51296"/>
    </source>
</evidence>
<evidence type="ECO:0000313" key="13">
    <source>
        <dbReference type="Proteomes" id="UP001500212"/>
    </source>
</evidence>
<comment type="caution">
    <text evidence="12">The sequence shown here is derived from an EMBL/GenBank/DDBJ whole genome shotgun (WGS) entry which is preliminary data.</text>
</comment>
<dbReference type="PROSITE" id="PS51296">
    <property type="entry name" value="RIESKE"/>
    <property type="match status" value="1"/>
</dbReference>
<feature type="domain" description="Rieske" evidence="11">
    <location>
        <begin position="70"/>
        <end position="162"/>
    </location>
</feature>
<keyword evidence="5" id="KW-0408">Iron</keyword>
<evidence type="ECO:0000256" key="9">
    <source>
        <dbReference type="ARBA" id="ARBA00034078"/>
    </source>
</evidence>
<evidence type="ECO:0000256" key="7">
    <source>
        <dbReference type="ARBA" id="ARBA00023157"/>
    </source>
</evidence>
<evidence type="ECO:0000256" key="1">
    <source>
        <dbReference type="ARBA" id="ARBA00002494"/>
    </source>
</evidence>
<protein>
    <recommendedName>
        <fullName evidence="2">Cytochrome bc1 complex Rieske iron-sulfur subunit</fullName>
    </recommendedName>
    <alternativeName>
        <fullName evidence="8">Cytochrome bc1 reductase complex subunit QcrA</fullName>
    </alternativeName>
</protein>
<evidence type="ECO:0000313" key="12">
    <source>
        <dbReference type="EMBL" id="GAA4601726.1"/>
    </source>
</evidence>
<dbReference type="Pfam" id="PF00355">
    <property type="entry name" value="Rieske"/>
    <property type="match status" value="1"/>
</dbReference>
<evidence type="ECO:0000256" key="3">
    <source>
        <dbReference type="ARBA" id="ARBA00022714"/>
    </source>
</evidence>
<reference evidence="13" key="1">
    <citation type="journal article" date="2019" name="Int. J. Syst. Evol. Microbiol.">
        <title>The Global Catalogue of Microorganisms (GCM) 10K type strain sequencing project: providing services to taxonomists for standard genome sequencing and annotation.</title>
        <authorList>
            <consortium name="The Broad Institute Genomics Platform"/>
            <consortium name="The Broad Institute Genome Sequencing Center for Infectious Disease"/>
            <person name="Wu L."/>
            <person name="Ma J."/>
        </authorList>
    </citation>
    <scope>NUCLEOTIDE SEQUENCE [LARGE SCALE GENOMIC DNA]</scope>
    <source>
        <strain evidence="13">JCM 17938</strain>
    </source>
</reference>
<dbReference type="PRINTS" id="PR00162">
    <property type="entry name" value="RIESKE"/>
</dbReference>
<keyword evidence="7" id="KW-1015">Disulfide bond</keyword>
<evidence type="ECO:0000256" key="10">
    <source>
        <dbReference type="SAM" id="MobiDB-lite"/>
    </source>
</evidence>
<dbReference type="Proteomes" id="UP001500212">
    <property type="component" value="Unassembled WGS sequence"/>
</dbReference>
<feature type="region of interest" description="Disordered" evidence="10">
    <location>
        <begin position="46"/>
        <end position="74"/>
    </location>
</feature>
<dbReference type="Gene3D" id="2.102.10.10">
    <property type="entry name" value="Rieske [2Fe-2S] iron-sulphur domain"/>
    <property type="match status" value="1"/>
</dbReference>
<dbReference type="EMBL" id="BAABHJ010000001">
    <property type="protein sequence ID" value="GAA4601726.1"/>
    <property type="molecule type" value="Genomic_DNA"/>
</dbReference>
<keyword evidence="13" id="KW-1185">Reference proteome</keyword>
<dbReference type="CDD" id="cd03467">
    <property type="entry name" value="Rieske"/>
    <property type="match status" value="1"/>
</dbReference>
<evidence type="ECO:0000256" key="6">
    <source>
        <dbReference type="ARBA" id="ARBA00023014"/>
    </source>
</evidence>
<evidence type="ECO:0000256" key="2">
    <source>
        <dbReference type="ARBA" id="ARBA00015816"/>
    </source>
</evidence>
<keyword evidence="6" id="KW-0411">Iron-sulfur</keyword>
<proteinExistence type="predicted"/>